<dbReference type="InterPro" id="IPR038063">
    <property type="entry name" value="Transpep_catalytic_dom"/>
</dbReference>
<dbReference type="PROSITE" id="PS52029">
    <property type="entry name" value="LD_TPASE"/>
    <property type="match status" value="1"/>
</dbReference>
<dbReference type="GO" id="GO:0016757">
    <property type="term" value="F:glycosyltransferase activity"/>
    <property type="evidence" value="ECO:0007669"/>
    <property type="project" value="UniProtKB-KW"/>
</dbReference>
<feature type="signal peptide" evidence="11">
    <location>
        <begin position="1"/>
        <end position="26"/>
    </location>
</feature>
<sequence>MQKSSFPRFFYLTLLSALFMGGCALNNTQKTKQLSSAFPSNLIRVSIHDQKMELIQNVGKNGESHRYYPVSTSKYGIGDEWNSYKTPIGRFVIAKKIGDGIPLGGKFYHRKFTGDVIKLTAYDPSNPAFDHDSILTRILWLRGLDSQNKNSFYRGIFIHGTNQEPLVGQPVSYGCIRMKNRDVLELYDMVGENTPVYIQKEPLKKPVPKEVLASFHFYNQPRIQSTASSSIQEQPSIKVVPAIAVASEPTSNTTISGSSPQKTVIQSNNVLVKQAPRTVAQPTNSKSHSQLASKRQATTTHSSKHPHSTKPLVHSKKKISAIKLASHSTKSSTVDPSSSKRKSLLSDWIEAKHHAKRSRYFPFFKFLKCSKCRKQSLRCKSSRTCHLIVA</sequence>
<evidence type="ECO:0000313" key="14">
    <source>
        <dbReference type="Proteomes" id="UP000315925"/>
    </source>
</evidence>
<dbReference type="UniPathway" id="UPA00219"/>
<keyword evidence="4" id="KW-0808">Transferase</keyword>
<evidence type="ECO:0000256" key="4">
    <source>
        <dbReference type="ARBA" id="ARBA00022679"/>
    </source>
</evidence>
<dbReference type="PANTHER" id="PTHR30582">
    <property type="entry name" value="L,D-TRANSPEPTIDASE"/>
    <property type="match status" value="1"/>
</dbReference>
<feature type="compositionally biased region" description="Polar residues" evidence="10">
    <location>
        <begin position="280"/>
        <end position="297"/>
    </location>
</feature>
<evidence type="ECO:0000256" key="2">
    <source>
        <dbReference type="ARBA" id="ARBA00005992"/>
    </source>
</evidence>
<gene>
    <name evidence="13" type="ORF">kam1_2163</name>
</gene>
<comment type="similarity">
    <text evidence="2">Belongs to the YkuD family.</text>
</comment>
<feature type="compositionally biased region" description="Basic residues" evidence="10">
    <location>
        <begin position="302"/>
        <end position="318"/>
    </location>
</feature>
<accession>A0A516TQ65</accession>
<reference evidence="14" key="1">
    <citation type="submission" date="2019-03" db="EMBL/GenBank/DDBJ databases">
        <title>Complete genome of Methylacidiphilum kamchatkense Kam1.</title>
        <authorList>
            <person name="Kruse T."/>
            <person name="Murarilal Ratnadevi C."/>
            <person name="Erikstad H.-A."/>
            <person name="Birkeland N.-K."/>
        </authorList>
    </citation>
    <scope>NUCLEOTIDE SEQUENCE [LARGE SCALE GENOMIC DNA]</scope>
    <source>
        <strain evidence="14">kam1</strain>
    </source>
</reference>
<evidence type="ECO:0000256" key="1">
    <source>
        <dbReference type="ARBA" id="ARBA00004752"/>
    </source>
</evidence>
<dbReference type="EMBL" id="CP037899">
    <property type="protein sequence ID" value="QDQ43371.1"/>
    <property type="molecule type" value="Genomic_DNA"/>
</dbReference>
<protein>
    <submittedName>
        <fullName evidence="13">L,D-transpeptidase-like protein</fullName>
    </submittedName>
</protein>
<dbReference type="SUPFAM" id="SSF141523">
    <property type="entry name" value="L,D-transpeptidase catalytic domain-like"/>
    <property type="match status" value="1"/>
</dbReference>
<feature type="active site" description="Nucleophile" evidence="9">
    <location>
        <position position="175"/>
    </location>
</feature>
<evidence type="ECO:0000256" key="6">
    <source>
        <dbReference type="ARBA" id="ARBA00022960"/>
    </source>
</evidence>
<dbReference type="Pfam" id="PF03734">
    <property type="entry name" value="YkuD"/>
    <property type="match status" value="1"/>
</dbReference>
<evidence type="ECO:0000259" key="12">
    <source>
        <dbReference type="PROSITE" id="PS52029"/>
    </source>
</evidence>
<dbReference type="RefSeq" id="WP_143958436.1">
    <property type="nucleotide sequence ID" value="NZ_CP037899.1"/>
</dbReference>
<keyword evidence="6 9" id="KW-0133">Cell shape</keyword>
<dbReference type="KEGG" id="mkc:kam1_2163"/>
<keyword evidence="7 9" id="KW-0573">Peptidoglycan synthesis</keyword>
<dbReference type="GO" id="GO:0018104">
    <property type="term" value="P:peptidoglycan-protein cross-linking"/>
    <property type="evidence" value="ECO:0007669"/>
    <property type="project" value="TreeGrafter"/>
</dbReference>
<dbReference type="AlphaFoldDB" id="A0A516TQ65"/>
<evidence type="ECO:0000256" key="5">
    <source>
        <dbReference type="ARBA" id="ARBA00022801"/>
    </source>
</evidence>
<keyword evidence="5" id="KW-0378">Hydrolase</keyword>
<evidence type="ECO:0000313" key="13">
    <source>
        <dbReference type="EMBL" id="QDQ43371.1"/>
    </source>
</evidence>
<dbReference type="Proteomes" id="UP000315925">
    <property type="component" value="Chromosome"/>
</dbReference>
<evidence type="ECO:0000256" key="9">
    <source>
        <dbReference type="PROSITE-ProRule" id="PRU01373"/>
    </source>
</evidence>
<evidence type="ECO:0000256" key="3">
    <source>
        <dbReference type="ARBA" id="ARBA00022676"/>
    </source>
</evidence>
<keyword evidence="8 9" id="KW-0961">Cell wall biogenesis/degradation</keyword>
<feature type="domain" description="L,D-TPase catalytic" evidence="12">
    <location>
        <begin position="41"/>
        <end position="199"/>
    </location>
</feature>
<proteinExistence type="inferred from homology"/>
<dbReference type="GO" id="GO:0005576">
    <property type="term" value="C:extracellular region"/>
    <property type="evidence" value="ECO:0007669"/>
    <property type="project" value="TreeGrafter"/>
</dbReference>
<dbReference type="STRING" id="1202785.A946_06580"/>
<dbReference type="Gene3D" id="2.40.440.10">
    <property type="entry name" value="L,D-transpeptidase catalytic domain-like"/>
    <property type="match status" value="1"/>
</dbReference>
<keyword evidence="3" id="KW-0328">Glycosyltransferase</keyword>
<dbReference type="PROSITE" id="PS51257">
    <property type="entry name" value="PROKAR_LIPOPROTEIN"/>
    <property type="match status" value="1"/>
</dbReference>
<keyword evidence="11" id="KW-0732">Signal</keyword>
<dbReference type="GO" id="GO:0071972">
    <property type="term" value="F:peptidoglycan L,D-transpeptidase activity"/>
    <property type="evidence" value="ECO:0007669"/>
    <property type="project" value="TreeGrafter"/>
</dbReference>
<name>A0A516TQ65_9BACT</name>
<evidence type="ECO:0000256" key="11">
    <source>
        <dbReference type="SAM" id="SignalP"/>
    </source>
</evidence>
<dbReference type="PANTHER" id="PTHR30582:SF24">
    <property type="entry name" value="L,D-TRANSPEPTIDASE ERFK_SRFK-RELATED"/>
    <property type="match status" value="1"/>
</dbReference>
<feature type="region of interest" description="Disordered" evidence="10">
    <location>
        <begin position="277"/>
        <end position="318"/>
    </location>
</feature>
<evidence type="ECO:0000256" key="7">
    <source>
        <dbReference type="ARBA" id="ARBA00022984"/>
    </source>
</evidence>
<feature type="active site" description="Proton donor/acceptor" evidence="9">
    <location>
        <position position="159"/>
    </location>
</feature>
<dbReference type="GO" id="GO:0008360">
    <property type="term" value="P:regulation of cell shape"/>
    <property type="evidence" value="ECO:0007669"/>
    <property type="project" value="UniProtKB-UniRule"/>
</dbReference>
<dbReference type="InterPro" id="IPR005490">
    <property type="entry name" value="LD_TPept_cat_dom"/>
</dbReference>
<feature type="chain" id="PRO_5021755975" evidence="11">
    <location>
        <begin position="27"/>
        <end position="390"/>
    </location>
</feature>
<comment type="pathway">
    <text evidence="1 9">Cell wall biogenesis; peptidoglycan biosynthesis.</text>
</comment>
<dbReference type="CDD" id="cd16913">
    <property type="entry name" value="YkuD_like"/>
    <property type="match status" value="1"/>
</dbReference>
<evidence type="ECO:0000256" key="10">
    <source>
        <dbReference type="SAM" id="MobiDB-lite"/>
    </source>
</evidence>
<evidence type="ECO:0000256" key="8">
    <source>
        <dbReference type="ARBA" id="ARBA00023316"/>
    </source>
</evidence>
<dbReference type="GO" id="GO:0071555">
    <property type="term" value="P:cell wall organization"/>
    <property type="evidence" value="ECO:0007669"/>
    <property type="project" value="UniProtKB-UniRule"/>
</dbReference>
<dbReference type="InterPro" id="IPR050979">
    <property type="entry name" value="LD-transpeptidase"/>
</dbReference>
<organism evidence="13 14">
    <name type="scientific">Methylacidiphilum kamchatkense Kam1</name>
    <dbReference type="NCBI Taxonomy" id="1202785"/>
    <lineage>
        <taxon>Bacteria</taxon>
        <taxon>Pseudomonadati</taxon>
        <taxon>Verrucomicrobiota</taxon>
        <taxon>Methylacidiphilae</taxon>
        <taxon>Methylacidiphilales</taxon>
        <taxon>Methylacidiphilaceae</taxon>
        <taxon>Methylacidiphilum (ex Ratnadevi et al. 2023)</taxon>
    </lineage>
</organism>